<comment type="caution">
    <text evidence="1">The sequence shown here is derived from an EMBL/GenBank/DDBJ whole genome shotgun (WGS) entry which is preliminary data.</text>
</comment>
<name>A0AA94LL57_9BACT</name>
<proteinExistence type="predicted"/>
<organism evidence="1 2">
    <name type="scientific">Prevotella jejuni</name>
    <dbReference type="NCBI Taxonomy" id="1177574"/>
    <lineage>
        <taxon>Bacteria</taxon>
        <taxon>Pseudomonadati</taxon>
        <taxon>Bacteroidota</taxon>
        <taxon>Bacteroidia</taxon>
        <taxon>Bacteroidales</taxon>
        <taxon>Prevotellaceae</taxon>
        <taxon>Prevotella</taxon>
    </lineage>
</organism>
<dbReference type="AlphaFoldDB" id="A0AA94LL57"/>
<sequence>MYVIITVNLSQDARTKYTIDRINGFRQGMERQSNKVNGL</sequence>
<keyword evidence="2" id="KW-1185">Reference proteome</keyword>
<accession>A0AA94LL57</accession>
<evidence type="ECO:0000313" key="1">
    <source>
        <dbReference type="EMBL" id="SNS01606.1"/>
    </source>
</evidence>
<gene>
    <name evidence="1" type="ORF">SAMN06265364_12835</name>
</gene>
<evidence type="ECO:0000313" key="2">
    <source>
        <dbReference type="Proteomes" id="UP000198427"/>
    </source>
</evidence>
<protein>
    <submittedName>
        <fullName evidence="1">Uncharacterized protein</fullName>
    </submittedName>
</protein>
<dbReference type="Proteomes" id="UP000198427">
    <property type="component" value="Unassembled WGS sequence"/>
</dbReference>
<dbReference type="EMBL" id="FZNZ01000028">
    <property type="protein sequence ID" value="SNS01606.1"/>
    <property type="molecule type" value="Genomic_DNA"/>
</dbReference>
<reference evidence="1 2" key="1">
    <citation type="submission" date="2017-06" db="EMBL/GenBank/DDBJ databases">
        <authorList>
            <person name="Varghese N."/>
            <person name="Submissions S."/>
        </authorList>
    </citation>
    <scope>NUCLEOTIDE SEQUENCE [LARGE SCALE GENOMIC DNA]</scope>
    <source>
        <strain evidence="1 2">DSM 26989</strain>
    </source>
</reference>